<keyword evidence="6" id="KW-1185">Reference proteome</keyword>
<accession>A0A6B8KJN7</accession>
<keyword evidence="5" id="KW-0456">Lyase</keyword>
<dbReference type="InterPro" id="IPR003778">
    <property type="entry name" value="CT_A_B"/>
</dbReference>
<dbReference type="OrthoDB" id="9768696at2"/>
<evidence type="ECO:0000256" key="1">
    <source>
        <dbReference type="ARBA" id="ARBA00022741"/>
    </source>
</evidence>
<protein>
    <submittedName>
        <fullName evidence="5">5-oxoprolinase/urea amidolyase family protein</fullName>
    </submittedName>
</protein>
<dbReference type="InterPro" id="IPR052708">
    <property type="entry name" value="PxpC"/>
</dbReference>
<dbReference type="SMART" id="SM00797">
    <property type="entry name" value="AHS2"/>
    <property type="match status" value="1"/>
</dbReference>
<dbReference type="GO" id="GO:0016829">
    <property type="term" value="F:lyase activity"/>
    <property type="evidence" value="ECO:0007669"/>
    <property type="project" value="UniProtKB-KW"/>
</dbReference>
<keyword evidence="3" id="KW-0067">ATP-binding</keyword>
<evidence type="ECO:0000256" key="2">
    <source>
        <dbReference type="ARBA" id="ARBA00022801"/>
    </source>
</evidence>
<dbReference type="SUPFAM" id="SSF50891">
    <property type="entry name" value="Cyclophilin-like"/>
    <property type="match status" value="1"/>
</dbReference>
<dbReference type="PANTHER" id="PTHR43309:SF5">
    <property type="entry name" value="5-OXOPROLINASE SUBUNIT C"/>
    <property type="match status" value="1"/>
</dbReference>
<dbReference type="GO" id="GO:0016787">
    <property type="term" value="F:hydrolase activity"/>
    <property type="evidence" value="ECO:0007669"/>
    <property type="project" value="UniProtKB-KW"/>
</dbReference>
<evidence type="ECO:0000259" key="4">
    <source>
        <dbReference type="SMART" id="SM00797"/>
    </source>
</evidence>
<dbReference type="Proteomes" id="UP000309061">
    <property type="component" value="Chromosome"/>
</dbReference>
<feature type="domain" description="Carboxyltransferase" evidence="4">
    <location>
        <begin position="26"/>
        <end position="304"/>
    </location>
</feature>
<dbReference type="NCBIfam" id="TIGR00724">
    <property type="entry name" value="urea_amlyse_rel"/>
    <property type="match status" value="1"/>
</dbReference>
<organism evidence="5 6">
    <name type="scientific">Methylocystis heyeri</name>
    <dbReference type="NCBI Taxonomy" id="391905"/>
    <lineage>
        <taxon>Bacteria</taxon>
        <taxon>Pseudomonadati</taxon>
        <taxon>Pseudomonadota</taxon>
        <taxon>Alphaproteobacteria</taxon>
        <taxon>Hyphomicrobiales</taxon>
        <taxon>Methylocystaceae</taxon>
        <taxon>Methylocystis</taxon>
    </lineage>
</organism>
<reference evidence="5 6" key="1">
    <citation type="submission" date="2019-11" db="EMBL/GenBank/DDBJ databases">
        <title>The genome sequence of Methylocystis heyeri.</title>
        <authorList>
            <person name="Oshkin I.Y."/>
            <person name="Miroshnikov K."/>
            <person name="Dedysh S.N."/>
        </authorList>
    </citation>
    <scope>NUCLEOTIDE SEQUENCE [LARGE SCALE GENOMIC DNA]</scope>
    <source>
        <strain evidence="5 6">H2</strain>
    </source>
</reference>
<dbReference type="Gene3D" id="2.40.100.10">
    <property type="entry name" value="Cyclophilin-like"/>
    <property type="match status" value="1"/>
</dbReference>
<gene>
    <name evidence="5" type="ORF">H2LOC_017235</name>
</gene>
<dbReference type="PANTHER" id="PTHR43309">
    <property type="entry name" value="5-OXOPROLINASE SUBUNIT C"/>
    <property type="match status" value="1"/>
</dbReference>
<dbReference type="EMBL" id="CP046052">
    <property type="protein sequence ID" value="QGM47291.1"/>
    <property type="molecule type" value="Genomic_DNA"/>
</dbReference>
<keyword evidence="1" id="KW-0547">Nucleotide-binding</keyword>
<dbReference type="AlphaFoldDB" id="A0A6B8KJN7"/>
<evidence type="ECO:0000256" key="3">
    <source>
        <dbReference type="ARBA" id="ARBA00022840"/>
    </source>
</evidence>
<evidence type="ECO:0000313" key="5">
    <source>
        <dbReference type="EMBL" id="QGM47291.1"/>
    </source>
</evidence>
<evidence type="ECO:0000313" key="6">
    <source>
        <dbReference type="Proteomes" id="UP000309061"/>
    </source>
</evidence>
<name>A0A6B8KJN7_9HYPH</name>
<proteinExistence type="predicted"/>
<dbReference type="Pfam" id="PF02626">
    <property type="entry name" value="CT_A_B"/>
    <property type="match status" value="1"/>
</dbReference>
<dbReference type="InterPro" id="IPR029000">
    <property type="entry name" value="Cyclophilin-like_dom_sf"/>
</dbReference>
<keyword evidence="2" id="KW-0378">Hydrolase</keyword>
<sequence length="340" mass="35690">MKAALRILSAGPGATIQDAGRRGFMRFGVTPAGPMDRGAFLAAAAAAGDAHGAAIETSLGGLELTTQGGGIGLAIAGGAFDLRLDGRALPAACAIALEPGARLSIRAGKAGAWCYVAPFGRFALSPVLGSLATHSRAAIGGLDGRMLRAGDILEIENLRPAPGRPLAIEAPWLEPARARIRVLLGPQDDYFSSETIEEFLSSEWRISPRCDRMAYRLEGPALKHLKGHDIVSDGLVFGAIQIPGDGAPLILMADRQPTGGYPKIAHVIGADLDALAQMRPGDPVMFESVSWDQAVAARRRRAERVLSGVELAPLKQIEPTSEFLLSRNLIGGVVDAKDQN</sequence>
<dbReference type="GO" id="GO:0005524">
    <property type="term" value="F:ATP binding"/>
    <property type="evidence" value="ECO:0007669"/>
    <property type="project" value="UniProtKB-KW"/>
</dbReference>
<dbReference type="RefSeq" id="WP_136497459.1">
    <property type="nucleotide sequence ID" value="NZ_CP046052.1"/>
</dbReference>
<dbReference type="KEGG" id="mhey:H2LOC_017235"/>